<keyword evidence="1" id="KW-1133">Transmembrane helix</keyword>
<dbReference type="Pfam" id="PF16344">
    <property type="entry name" value="FecR_C"/>
    <property type="match status" value="1"/>
</dbReference>
<dbReference type="Gene3D" id="3.55.50.30">
    <property type="match status" value="1"/>
</dbReference>
<accession>A0ABY6J2T0</accession>
<feature type="transmembrane region" description="Helical" evidence="1">
    <location>
        <begin position="90"/>
        <end position="111"/>
    </location>
</feature>
<proteinExistence type="predicted"/>
<keyword evidence="1" id="KW-0472">Membrane</keyword>
<evidence type="ECO:0000313" key="5">
    <source>
        <dbReference type="Proteomes" id="UP001162741"/>
    </source>
</evidence>
<dbReference type="Pfam" id="PF04773">
    <property type="entry name" value="FecR"/>
    <property type="match status" value="1"/>
</dbReference>
<dbReference type="InterPro" id="IPR006860">
    <property type="entry name" value="FecR"/>
</dbReference>
<dbReference type="RefSeq" id="WP_264280752.1">
    <property type="nucleotide sequence ID" value="NZ_CP107006.1"/>
</dbReference>
<evidence type="ECO:0000256" key="1">
    <source>
        <dbReference type="SAM" id="Phobius"/>
    </source>
</evidence>
<evidence type="ECO:0000259" key="2">
    <source>
        <dbReference type="Pfam" id="PF04773"/>
    </source>
</evidence>
<sequence length="345" mass="39569">MHMHTDRYIWLLSKKLSGDISAAELQELDALLKADPSLAKGQELMQRFWKQRETGDDSIHSSQAFERLVSQMKAADVWEEAPVRTVKRAWLAPLLKIAAVLVLVTGAWLLYSHNANQDDLRTEHNQRGKRSLIKLADGTTVWLNADSELKYPPRFASNSREVYLSGEAYFDVARDASRPFIVHTDRMRIHVLGTSFNIKSYPGDRAYEATLITGEVEVTLAAQPDKKIRLKPSDKLVLPATDSFQVEHAHDPLISRPTYYPPEDSAIIETAWVDNMLLFRDEDFASLALRMERWYNVTIRFDNKSLEQLRFTGAFKKETPEEALEALQVIESFNYRHEDDALVIY</sequence>
<gene>
    <name evidence="4" type="ORF">MKQ68_20660</name>
</gene>
<feature type="domain" description="Protein FecR C-terminal" evidence="3">
    <location>
        <begin position="277"/>
        <end position="344"/>
    </location>
</feature>
<dbReference type="InterPro" id="IPR032508">
    <property type="entry name" value="FecR_C"/>
</dbReference>
<evidence type="ECO:0000313" key="4">
    <source>
        <dbReference type="EMBL" id="UYQ92499.1"/>
    </source>
</evidence>
<dbReference type="Gene3D" id="2.60.120.1440">
    <property type="match status" value="1"/>
</dbReference>
<reference evidence="4" key="1">
    <citation type="submission" date="2022-10" db="EMBL/GenBank/DDBJ databases">
        <title>Chitinophaga sp. nov., isolated from soil.</title>
        <authorList>
            <person name="Jeon C.O."/>
        </authorList>
    </citation>
    <scope>NUCLEOTIDE SEQUENCE</scope>
    <source>
        <strain evidence="4">R8</strain>
    </source>
</reference>
<evidence type="ECO:0000259" key="3">
    <source>
        <dbReference type="Pfam" id="PF16344"/>
    </source>
</evidence>
<dbReference type="PIRSF" id="PIRSF018266">
    <property type="entry name" value="FecR"/>
    <property type="match status" value="1"/>
</dbReference>
<dbReference type="Proteomes" id="UP001162741">
    <property type="component" value="Chromosome"/>
</dbReference>
<protein>
    <submittedName>
        <fullName evidence="4">FecR domain-containing protein</fullName>
    </submittedName>
</protein>
<organism evidence="4 5">
    <name type="scientific">Chitinophaga horti</name>
    <dbReference type="NCBI Taxonomy" id="2920382"/>
    <lineage>
        <taxon>Bacteria</taxon>
        <taxon>Pseudomonadati</taxon>
        <taxon>Bacteroidota</taxon>
        <taxon>Chitinophagia</taxon>
        <taxon>Chitinophagales</taxon>
        <taxon>Chitinophagaceae</taxon>
        <taxon>Chitinophaga</taxon>
    </lineage>
</organism>
<dbReference type="InterPro" id="IPR012373">
    <property type="entry name" value="Ferrdict_sens_TM"/>
</dbReference>
<dbReference type="PANTHER" id="PTHR30273">
    <property type="entry name" value="PERIPLASMIC SIGNAL SENSOR AND SIGMA FACTOR ACTIVATOR FECR-RELATED"/>
    <property type="match status" value="1"/>
</dbReference>
<dbReference type="PANTHER" id="PTHR30273:SF2">
    <property type="entry name" value="PROTEIN FECR"/>
    <property type="match status" value="1"/>
</dbReference>
<keyword evidence="5" id="KW-1185">Reference proteome</keyword>
<keyword evidence="1" id="KW-0812">Transmembrane</keyword>
<dbReference type="EMBL" id="CP107006">
    <property type="protein sequence ID" value="UYQ92499.1"/>
    <property type="molecule type" value="Genomic_DNA"/>
</dbReference>
<name>A0ABY6J2T0_9BACT</name>
<feature type="domain" description="FecR protein" evidence="2">
    <location>
        <begin position="127"/>
        <end position="217"/>
    </location>
</feature>